<keyword evidence="13" id="KW-1185">Reference proteome</keyword>
<evidence type="ECO:0000259" key="11">
    <source>
        <dbReference type="PROSITE" id="PS50157"/>
    </source>
</evidence>
<dbReference type="GO" id="GO:0000981">
    <property type="term" value="F:DNA-binding transcription factor activity, RNA polymerase II-specific"/>
    <property type="evidence" value="ECO:0007669"/>
    <property type="project" value="TreeGrafter"/>
</dbReference>
<comment type="subcellular location">
    <subcellularLocation>
        <location evidence="1">Nucleus</location>
    </subcellularLocation>
</comment>
<evidence type="ECO:0000256" key="4">
    <source>
        <dbReference type="ARBA" id="ARBA00022737"/>
    </source>
</evidence>
<reference evidence="12" key="3">
    <citation type="submission" date="2025-09" db="UniProtKB">
        <authorList>
            <consortium name="Ensembl"/>
        </authorList>
    </citation>
    <scope>IDENTIFICATION</scope>
</reference>
<feature type="region of interest" description="Disordered" evidence="10">
    <location>
        <begin position="188"/>
        <end position="241"/>
    </location>
</feature>
<keyword evidence="5 9" id="KW-0863">Zinc-finger</keyword>
<feature type="domain" description="C2H2-type" evidence="11">
    <location>
        <begin position="430"/>
        <end position="457"/>
    </location>
</feature>
<comment type="similarity">
    <text evidence="2">Belongs to the krueppel C2H2-type zinc-finger protein family.</text>
</comment>
<dbReference type="GO" id="GO:0000977">
    <property type="term" value="F:RNA polymerase II transcription regulatory region sequence-specific DNA binding"/>
    <property type="evidence" value="ECO:0007669"/>
    <property type="project" value="TreeGrafter"/>
</dbReference>
<feature type="compositionally biased region" description="Low complexity" evidence="10">
    <location>
        <begin position="266"/>
        <end position="275"/>
    </location>
</feature>
<sequence>MVSGEVAWSLEKMRAVRQFLPSTMTNYRAFHTQLSSIMDALTKAAVADICELVDDSYAVLQLEISRSHKENEALKRKLELIETIIARGQRGNMAETNHQDNIDSLNAEHSSSSGRAACTKQSNENLRRAGKMTAVREATEQSENKEVVLQVPEEEEKSGPDIVLIKEEKLGGDLDSSDDTQDVLLFSEKGTEASYGEVDDGEEGPSRLTSSTMTTREWDRSVEDSGHRSEQGNESSQRTPQFLRSKFTAGRWNPLSLDYTLHETPSESGSSPPGGNDEMETVEPVYDFPSETDTVPSTHPTGKRFPFEPDSSPNSLAGNFEMKREVSMVSSLPYDVELDMCSSWSNQGMLGMVSMQDGKYLKPDRRELLLDKVADLSSAHYQMTAAGLHAAAKYDSRDSKRFICTFCSKCFTSSRNLETHLRVHTGERPYSCTQCGKRFTQSGHLKTHQSVHTGERPFACEQCGKRFAGKQNLRLHQQKNHPNL</sequence>
<evidence type="ECO:0000256" key="8">
    <source>
        <dbReference type="ARBA" id="ARBA00023242"/>
    </source>
</evidence>
<evidence type="ECO:0000256" key="1">
    <source>
        <dbReference type="ARBA" id="ARBA00004123"/>
    </source>
</evidence>
<name>A0A4W5R0Z2_9TELE</name>
<dbReference type="GO" id="GO:0005694">
    <property type="term" value="C:chromosome"/>
    <property type="evidence" value="ECO:0007669"/>
    <property type="project" value="UniProtKB-ARBA"/>
</dbReference>
<dbReference type="InterPro" id="IPR013087">
    <property type="entry name" value="Znf_C2H2_type"/>
</dbReference>
<accession>A0A4W5R0Z2</accession>
<dbReference type="GO" id="GO:0005634">
    <property type="term" value="C:nucleus"/>
    <property type="evidence" value="ECO:0007669"/>
    <property type="project" value="UniProtKB-SubCell"/>
</dbReference>
<dbReference type="GO" id="GO:0008270">
    <property type="term" value="F:zinc ion binding"/>
    <property type="evidence" value="ECO:0007669"/>
    <property type="project" value="UniProtKB-KW"/>
</dbReference>
<feature type="compositionally biased region" description="Basic and acidic residues" evidence="10">
    <location>
        <begin position="216"/>
        <end position="231"/>
    </location>
</feature>
<keyword evidence="6" id="KW-0862">Zinc</keyword>
<evidence type="ECO:0000256" key="5">
    <source>
        <dbReference type="ARBA" id="ARBA00022771"/>
    </source>
</evidence>
<feature type="domain" description="C2H2-type" evidence="11">
    <location>
        <begin position="458"/>
        <end position="484"/>
    </location>
</feature>
<reference evidence="12" key="2">
    <citation type="submission" date="2025-08" db="UniProtKB">
        <authorList>
            <consortium name="Ensembl"/>
        </authorList>
    </citation>
    <scope>IDENTIFICATION</scope>
</reference>
<evidence type="ECO:0000256" key="6">
    <source>
        <dbReference type="ARBA" id="ARBA00022833"/>
    </source>
</evidence>
<dbReference type="PANTHER" id="PTHR14196">
    <property type="entry name" value="ODD-SKIPPED - RELATED"/>
    <property type="match status" value="1"/>
</dbReference>
<reference evidence="13" key="1">
    <citation type="submission" date="2018-06" db="EMBL/GenBank/DDBJ databases">
        <title>Genome assembly of Danube salmon.</title>
        <authorList>
            <person name="Macqueen D.J."/>
            <person name="Gundappa M.K."/>
        </authorList>
    </citation>
    <scope>NUCLEOTIDE SEQUENCE [LARGE SCALE GENOMIC DNA]</scope>
</reference>
<dbReference type="PROSITE" id="PS00028">
    <property type="entry name" value="ZINC_FINGER_C2H2_1"/>
    <property type="match status" value="3"/>
</dbReference>
<evidence type="ECO:0000256" key="2">
    <source>
        <dbReference type="ARBA" id="ARBA00006991"/>
    </source>
</evidence>
<proteinExistence type="inferred from homology"/>
<keyword evidence="4" id="KW-0677">Repeat</keyword>
<dbReference type="STRING" id="62062.ENSHHUP00000082257"/>
<dbReference type="Ensembl" id="ENSHHUT00000084857.1">
    <property type="protein sequence ID" value="ENSHHUP00000082257.1"/>
    <property type="gene ID" value="ENSHHUG00000047796.1"/>
</dbReference>
<feature type="domain" description="C2H2-type" evidence="11">
    <location>
        <begin position="402"/>
        <end position="429"/>
    </location>
</feature>
<dbReference type="Pfam" id="PF00096">
    <property type="entry name" value="zf-C2H2"/>
    <property type="match status" value="3"/>
</dbReference>
<dbReference type="FunFam" id="3.30.160.60:FF:001954">
    <property type="entry name" value="Zinc finger protein 787"/>
    <property type="match status" value="1"/>
</dbReference>
<evidence type="ECO:0000256" key="9">
    <source>
        <dbReference type="PROSITE-ProRule" id="PRU00042"/>
    </source>
</evidence>
<dbReference type="PANTHER" id="PTHR14196:SF12">
    <property type="entry name" value="ZINC FINGER PROTEIN 208-LIKE"/>
    <property type="match status" value="1"/>
</dbReference>
<dbReference type="AlphaFoldDB" id="A0A4W5R0Z2"/>
<evidence type="ECO:0000313" key="13">
    <source>
        <dbReference type="Proteomes" id="UP000314982"/>
    </source>
</evidence>
<feature type="region of interest" description="Disordered" evidence="10">
    <location>
        <begin position="292"/>
        <end position="313"/>
    </location>
</feature>
<feature type="compositionally biased region" description="Polar residues" evidence="10">
    <location>
        <begin position="232"/>
        <end position="241"/>
    </location>
</feature>
<dbReference type="InterPro" id="IPR050717">
    <property type="entry name" value="C2H2-ZF_Transcription_Reg"/>
</dbReference>
<keyword evidence="3" id="KW-0479">Metal-binding</keyword>
<evidence type="ECO:0000256" key="3">
    <source>
        <dbReference type="ARBA" id="ARBA00022723"/>
    </source>
</evidence>
<dbReference type="InterPro" id="IPR036236">
    <property type="entry name" value="Znf_C2H2_sf"/>
</dbReference>
<keyword evidence="7" id="KW-0238">DNA-binding</keyword>
<dbReference type="SUPFAM" id="SSF57667">
    <property type="entry name" value="beta-beta-alpha zinc fingers"/>
    <property type="match status" value="2"/>
</dbReference>
<dbReference type="FunFam" id="3.30.160.60:FF:001732">
    <property type="entry name" value="Zgc:162936"/>
    <property type="match status" value="1"/>
</dbReference>
<dbReference type="PROSITE" id="PS50157">
    <property type="entry name" value="ZINC_FINGER_C2H2_2"/>
    <property type="match status" value="3"/>
</dbReference>
<keyword evidence="8" id="KW-0539">Nucleus</keyword>
<dbReference type="Proteomes" id="UP000314982">
    <property type="component" value="Unassembled WGS sequence"/>
</dbReference>
<dbReference type="Gene3D" id="3.30.160.60">
    <property type="entry name" value="Classic Zinc Finger"/>
    <property type="match status" value="3"/>
</dbReference>
<dbReference type="GeneTree" id="ENSGT00940000154446"/>
<evidence type="ECO:0000313" key="12">
    <source>
        <dbReference type="Ensembl" id="ENSHHUP00000082257.1"/>
    </source>
</evidence>
<dbReference type="SMART" id="SM00355">
    <property type="entry name" value="ZnF_C2H2"/>
    <property type="match status" value="3"/>
</dbReference>
<organism evidence="12 13">
    <name type="scientific">Hucho hucho</name>
    <name type="common">huchen</name>
    <dbReference type="NCBI Taxonomy" id="62062"/>
    <lineage>
        <taxon>Eukaryota</taxon>
        <taxon>Metazoa</taxon>
        <taxon>Chordata</taxon>
        <taxon>Craniata</taxon>
        <taxon>Vertebrata</taxon>
        <taxon>Euteleostomi</taxon>
        <taxon>Actinopterygii</taxon>
        <taxon>Neopterygii</taxon>
        <taxon>Teleostei</taxon>
        <taxon>Protacanthopterygii</taxon>
        <taxon>Salmoniformes</taxon>
        <taxon>Salmonidae</taxon>
        <taxon>Salmoninae</taxon>
        <taxon>Hucho</taxon>
    </lineage>
</organism>
<dbReference type="GO" id="GO:0045893">
    <property type="term" value="P:positive regulation of DNA-templated transcription"/>
    <property type="evidence" value="ECO:0007669"/>
    <property type="project" value="UniProtKB-ARBA"/>
</dbReference>
<evidence type="ECO:0000256" key="10">
    <source>
        <dbReference type="SAM" id="MobiDB-lite"/>
    </source>
</evidence>
<protein>
    <recommendedName>
        <fullName evidence="11">C2H2-type domain-containing protein</fullName>
    </recommendedName>
</protein>
<feature type="region of interest" description="Disordered" evidence="10">
    <location>
        <begin position="261"/>
        <end position="280"/>
    </location>
</feature>
<evidence type="ECO:0000256" key="7">
    <source>
        <dbReference type="ARBA" id="ARBA00023125"/>
    </source>
</evidence>